<dbReference type="OrthoDB" id="202203at2759"/>
<evidence type="ECO:0000256" key="3">
    <source>
        <dbReference type="ARBA" id="ARBA00022827"/>
    </source>
</evidence>
<keyword evidence="2" id="KW-0285">Flavoprotein</keyword>
<dbReference type="PANTHER" id="PTHR43429">
    <property type="entry name" value="PYRIDINE NUCLEOTIDE-DISULFIDE OXIDOREDUCTASE DOMAIN-CONTAINING"/>
    <property type="match status" value="1"/>
</dbReference>
<dbReference type="AlphaFoldDB" id="A0A448WZI1"/>
<comment type="caution">
    <text evidence="4">The sequence shown here is derived from an EMBL/GenBank/DDBJ whole genome shotgun (WGS) entry which is preliminary data.</text>
</comment>
<name>A0A448WZI1_9PLAT</name>
<dbReference type="SUPFAM" id="SSF51905">
    <property type="entry name" value="FAD/NAD(P)-binding domain"/>
    <property type="match status" value="1"/>
</dbReference>
<dbReference type="Proteomes" id="UP000784294">
    <property type="component" value="Unassembled WGS sequence"/>
</dbReference>
<dbReference type="Gene3D" id="3.50.50.60">
    <property type="entry name" value="FAD/NAD(P)-binding domain"/>
    <property type="match status" value="1"/>
</dbReference>
<evidence type="ECO:0000256" key="1">
    <source>
        <dbReference type="ARBA" id="ARBA00001974"/>
    </source>
</evidence>
<dbReference type="EMBL" id="CAAALY010065571">
    <property type="protein sequence ID" value="VEL24056.1"/>
    <property type="molecule type" value="Genomic_DNA"/>
</dbReference>
<accession>A0A448WZI1</accession>
<keyword evidence="5" id="KW-1185">Reference proteome</keyword>
<comment type="cofactor">
    <cofactor evidence="1">
        <name>FAD</name>
        <dbReference type="ChEBI" id="CHEBI:57692"/>
    </cofactor>
</comment>
<dbReference type="PANTHER" id="PTHR43429:SF2">
    <property type="entry name" value="PYRIDINE NUCLEOTIDE-DISULFIDE OXIDOREDUCTASE DOMAIN-CONTAINING PROTEIN 1"/>
    <property type="match status" value="1"/>
</dbReference>
<keyword evidence="3" id="KW-0274">FAD</keyword>
<gene>
    <name evidence="4" type="ORF">PXEA_LOCUS17496</name>
</gene>
<evidence type="ECO:0000256" key="2">
    <source>
        <dbReference type="ARBA" id="ARBA00022630"/>
    </source>
</evidence>
<dbReference type="InterPro" id="IPR036188">
    <property type="entry name" value="FAD/NAD-bd_sf"/>
</dbReference>
<organism evidence="4 5">
    <name type="scientific">Protopolystoma xenopodis</name>
    <dbReference type="NCBI Taxonomy" id="117903"/>
    <lineage>
        <taxon>Eukaryota</taxon>
        <taxon>Metazoa</taxon>
        <taxon>Spiralia</taxon>
        <taxon>Lophotrochozoa</taxon>
        <taxon>Platyhelminthes</taxon>
        <taxon>Monogenea</taxon>
        <taxon>Polyopisthocotylea</taxon>
        <taxon>Polystomatidea</taxon>
        <taxon>Polystomatidae</taxon>
        <taxon>Protopolystoma</taxon>
    </lineage>
</organism>
<proteinExistence type="predicted"/>
<reference evidence="4" key="1">
    <citation type="submission" date="2018-11" db="EMBL/GenBank/DDBJ databases">
        <authorList>
            <consortium name="Pathogen Informatics"/>
        </authorList>
    </citation>
    <scope>NUCLEOTIDE SEQUENCE</scope>
</reference>
<sequence>MQTSRPEIYAVGDCARADWLHSPHWFQMRLWTQARQMGFQVSQ</sequence>
<evidence type="ECO:0000313" key="5">
    <source>
        <dbReference type="Proteomes" id="UP000784294"/>
    </source>
</evidence>
<evidence type="ECO:0000313" key="4">
    <source>
        <dbReference type="EMBL" id="VEL24056.1"/>
    </source>
</evidence>
<protein>
    <recommendedName>
        <fullName evidence="6">FAD/NAD(P)-binding domain-containing protein</fullName>
    </recommendedName>
</protein>
<evidence type="ECO:0008006" key="6">
    <source>
        <dbReference type="Google" id="ProtNLM"/>
    </source>
</evidence>
<dbReference type="InterPro" id="IPR050260">
    <property type="entry name" value="FAD-bd_OxRdtase"/>
</dbReference>